<proteinExistence type="inferred from homology"/>
<dbReference type="CDD" id="cd03141">
    <property type="entry name" value="GATase1_Hsp31_like"/>
    <property type="match status" value="1"/>
</dbReference>
<comment type="caution">
    <text evidence="5">The sequence shown here is derived from an EMBL/GenBank/DDBJ whole genome shotgun (WGS) entry which is preliminary data.</text>
</comment>
<dbReference type="Proteomes" id="UP000023152">
    <property type="component" value="Unassembled WGS sequence"/>
</dbReference>
<dbReference type="OMA" id="GEKTGFW"/>
<dbReference type="Gene3D" id="3.40.50.880">
    <property type="match status" value="1"/>
</dbReference>
<dbReference type="AlphaFoldDB" id="X6LZC2"/>
<evidence type="ECO:0000256" key="2">
    <source>
        <dbReference type="ARBA" id="ARBA00023239"/>
    </source>
</evidence>
<gene>
    <name evidence="5" type="ORF">RFI_30441</name>
</gene>
<dbReference type="InterPro" id="IPR029062">
    <property type="entry name" value="Class_I_gatase-like"/>
</dbReference>
<dbReference type="GO" id="GO:0019243">
    <property type="term" value="P:methylglyoxal catabolic process to D-lactate via S-lactoyl-glutathione"/>
    <property type="evidence" value="ECO:0007669"/>
    <property type="project" value="TreeGrafter"/>
</dbReference>
<dbReference type="InterPro" id="IPR002818">
    <property type="entry name" value="DJ-1/PfpI"/>
</dbReference>
<dbReference type="PANTHER" id="PTHR48094">
    <property type="entry name" value="PROTEIN/NUCLEIC ACID DEGLYCASE DJ-1-RELATED"/>
    <property type="match status" value="1"/>
</dbReference>
<keyword evidence="6" id="KW-1185">Reference proteome</keyword>
<reference evidence="5 6" key="1">
    <citation type="journal article" date="2013" name="Curr. Biol.">
        <title>The Genome of the Foraminiferan Reticulomyxa filosa.</title>
        <authorList>
            <person name="Glockner G."/>
            <person name="Hulsmann N."/>
            <person name="Schleicher M."/>
            <person name="Noegel A.A."/>
            <person name="Eichinger L."/>
            <person name="Gallinger C."/>
            <person name="Pawlowski J."/>
            <person name="Sierra R."/>
            <person name="Euteneuer U."/>
            <person name="Pillet L."/>
            <person name="Moustafa A."/>
            <person name="Platzer M."/>
            <person name="Groth M."/>
            <person name="Szafranski K."/>
            <person name="Schliwa M."/>
        </authorList>
    </citation>
    <scope>NUCLEOTIDE SEQUENCE [LARGE SCALE GENOMIC DNA]</scope>
</reference>
<evidence type="ECO:0000256" key="1">
    <source>
        <dbReference type="ARBA" id="ARBA00023016"/>
    </source>
</evidence>
<dbReference type="GO" id="GO:0019172">
    <property type="term" value="F:glyoxalase III activity"/>
    <property type="evidence" value="ECO:0007669"/>
    <property type="project" value="TreeGrafter"/>
</dbReference>
<evidence type="ECO:0000259" key="4">
    <source>
        <dbReference type="Pfam" id="PF01965"/>
    </source>
</evidence>
<dbReference type="Pfam" id="PF01965">
    <property type="entry name" value="DJ-1_PfpI"/>
    <property type="match status" value="1"/>
</dbReference>
<accession>X6LZC2</accession>
<dbReference type="OrthoDB" id="543156at2759"/>
<name>X6LZC2_RETFI</name>
<dbReference type="PANTHER" id="PTHR48094:SF11">
    <property type="entry name" value="GLUTATHIONE-INDEPENDENT GLYOXALASE HSP31-RELATED"/>
    <property type="match status" value="1"/>
</dbReference>
<dbReference type="EMBL" id="ASPP01026661">
    <property type="protein sequence ID" value="ETO06949.1"/>
    <property type="molecule type" value="Genomic_DNA"/>
</dbReference>
<sequence length="274" mass="30376">MKFNRFNSSKKIKGLNDKDVFVTSSKKKSKKKREMAEEKKSDEVPKKVKVLLVVTNHTKLGDTKKQTGFYLPEVAHPYYLFKEKSYDVVFTSIKGGLAEVDEGSIKNFSSDATCQKFVKEFLESNQGKYLETYAISALDAIFYSGGHGTMWDFPNDSILNKAAEKIYNNGGVIGAVCHGPAGILNLKDEKGEYLIKGKNVTGFSNKEEEAVELTKVVPFSLEDELKKRKANYSSADNFKSHVVTDTRLVTGQNPASSSTCAEAVIDQVSKAFFG</sequence>
<keyword evidence="1" id="KW-0346">Stress response</keyword>
<feature type="domain" description="DJ-1/PfpI" evidence="4">
    <location>
        <begin position="72"/>
        <end position="266"/>
    </location>
</feature>
<evidence type="ECO:0000313" key="6">
    <source>
        <dbReference type="Proteomes" id="UP000023152"/>
    </source>
</evidence>
<dbReference type="InterPro" id="IPR050325">
    <property type="entry name" value="Prot/Nucl_acid_deglycase"/>
</dbReference>
<dbReference type="GO" id="GO:0005737">
    <property type="term" value="C:cytoplasm"/>
    <property type="evidence" value="ECO:0007669"/>
    <property type="project" value="TreeGrafter"/>
</dbReference>
<organism evidence="5 6">
    <name type="scientific">Reticulomyxa filosa</name>
    <dbReference type="NCBI Taxonomy" id="46433"/>
    <lineage>
        <taxon>Eukaryota</taxon>
        <taxon>Sar</taxon>
        <taxon>Rhizaria</taxon>
        <taxon>Retaria</taxon>
        <taxon>Foraminifera</taxon>
        <taxon>Monothalamids</taxon>
        <taxon>Reticulomyxidae</taxon>
        <taxon>Reticulomyxa</taxon>
    </lineage>
</organism>
<evidence type="ECO:0000256" key="3">
    <source>
        <dbReference type="ARBA" id="ARBA00038493"/>
    </source>
</evidence>
<protein>
    <submittedName>
        <fullName evidence="5">ThiJ/PfpI domain protein</fullName>
    </submittedName>
</protein>
<evidence type="ECO:0000313" key="5">
    <source>
        <dbReference type="EMBL" id="ETO06949.1"/>
    </source>
</evidence>
<keyword evidence="2" id="KW-0456">Lyase</keyword>
<comment type="similarity">
    <text evidence="3">Belongs to the peptidase C56 family. HSP31-like subfamily.</text>
</comment>
<dbReference type="SUPFAM" id="SSF52317">
    <property type="entry name" value="Class I glutamine amidotransferase-like"/>
    <property type="match status" value="1"/>
</dbReference>